<proteinExistence type="predicted"/>
<dbReference type="Pfam" id="PF12867">
    <property type="entry name" value="DinB_2"/>
    <property type="match status" value="1"/>
</dbReference>
<evidence type="ECO:0000313" key="2">
    <source>
        <dbReference type="EMBL" id="RYC52175.1"/>
    </source>
</evidence>
<accession>A0A444VN16</accession>
<dbReference type="EMBL" id="JJMP01000003">
    <property type="protein sequence ID" value="RYC52175.1"/>
    <property type="molecule type" value="Genomic_DNA"/>
</dbReference>
<reference evidence="2 3" key="1">
    <citation type="submission" date="2014-04" db="EMBL/GenBank/DDBJ databases">
        <title>Whole genome of Muricauda olearia.</title>
        <authorList>
            <person name="Zhang X.-H."/>
            <person name="Tang K."/>
        </authorList>
    </citation>
    <scope>NUCLEOTIDE SEQUENCE [LARGE SCALE GENOMIC DNA]</scope>
    <source>
        <strain evidence="2 3">Th120</strain>
    </source>
</reference>
<protein>
    <submittedName>
        <fullName evidence="2">Damage-inducible protein DinB</fullName>
    </submittedName>
</protein>
<gene>
    <name evidence="2" type="ORF">DN53_09835</name>
</gene>
<dbReference type="AlphaFoldDB" id="A0A444VN16"/>
<name>A0A444VN16_9FLAO</name>
<evidence type="ECO:0000313" key="3">
    <source>
        <dbReference type="Proteomes" id="UP000290261"/>
    </source>
</evidence>
<dbReference type="SUPFAM" id="SSF109854">
    <property type="entry name" value="DinB/YfiT-like putative metalloenzymes"/>
    <property type="match status" value="1"/>
</dbReference>
<feature type="domain" description="DinB-like" evidence="1">
    <location>
        <begin position="10"/>
        <end position="144"/>
    </location>
</feature>
<sequence>MEKLFDLILKNRSILHNHLQNTPKEKLFEIPEGFNNNIWWNIAHIVVSEQLLVYGLSGQPLIAPEDLVEKYRKGTKPNGIPSDAEIELVSELMFSLPKKTAEDYKAGVFGSFKPYATSLKIELNSVEDAVTYDLLHEGIHLGTITALKKVLERDS</sequence>
<dbReference type="RefSeq" id="WP_129653712.1">
    <property type="nucleotide sequence ID" value="NZ_ML142908.1"/>
</dbReference>
<evidence type="ECO:0000259" key="1">
    <source>
        <dbReference type="Pfam" id="PF12867"/>
    </source>
</evidence>
<dbReference type="Proteomes" id="UP000290261">
    <property type="component" value="Unassembled WGS sequence"/>
</dbReference>
<dbReference type="InterPro" id="IPR024775">
    <property type="entry name" value="DinB-like"/>
</dbReference>
<organism evidence="2 3">
    <name type="scientific">Flagellimonas olearia</name>
    <dbReference type="NCBI Taxonomy" id="552546"/>
    <lineage>
        <taxon>Bacteria</taxon>
        <taxon>Pseudomonadati</taxon>
        <taxon>Bacteroidota</taxon>
        <taxon>Flavobacteriia</taxon>
        <taxon>Flavobacteriales</taxon>
        <taxon>Flavobacteriaceae</taxon>
        <taxon>Flagellimonas</taxon>
    </lineage>
</organism>
<keyword evidence="3" id="KW-1185">Reference proteome</keyword>
<comment type="caution">
    <text evidence="2">The sequence shown here is derived from an EMBL/GenBank/DDBJ whole genome shotgun (WGS) entry which is preliminary data.</text>
</comment>
<dbReference type="Gene3D" id="1.20.120.450">
    <property type="entry name" value="dinb family like domain"/>
    <property type="match status" value="1"/>
</dbReference>
<dbReference type="InterPro" id="IPR034660">
    <property type="entry name" value="DinB/YfiT-like"/>
</dbReference>